<evidence type="ECO:0000313" key="5">
    <source>
        <dbReference type="Proteomes" id="UP000829685"/>
    </source>
</evidence>
<dbReference type="PROSITE" id="PS00463">
    <property type="entry name" value="ZN2_CY6_FUNGAL_1"/>
    <property type="match status" value="1"/>
</dbReference>
<dbReference type="Pfam" id="PF00172">
    <property type="entry name" value="Zn_clus"/>
    <property type="match status" value="1"/>
</dbReference>
<keyword evidence="1" id="KW-0539">Nucleus</keyword>
<name>A0A9P9WG42_9PEZI</name>
<dbReference type="GO" id="GO:0008270">
    <property type="term" value="F:zinc ion binding"/>
    <property type="evidence" value="ECO:0007669"/>
    <property type="project" value="InterPro"/>
</dbReference>
<evidence type="ECO:0000256" key="1">
    <source>
        <dbReference type="ARBA" id="ARBA00023242"/>
    </source>
</evidence>
<dbReference type="CDD" id="cd00067">
    <property type="entry name" value="GAL4"/>
    <property type="match status" value="1"/>
</dbReference>
<organism evidence="4 5">
    <name type="scientific">Neoarthrinium moseri</name>
    <dbReference type="NCBI Taxonomy" id="1658444"/>
    <lineage>
        <taxon>Eukaryota</taxon>
        <taxon>Fungi</taxon>
        <taxon>Dikarya</taxon>
        <taxon>Ascomycota</taxon>
        <taxon>Pezizomycotina</taxon>
        <taxon>Sordariomycetes</taxon>
        <taxon>Xylariomycetidae</taxon>
        <taxon>Amphisphaeriales</taxon>
        <taxon>Apiosporaceae</taxon>
        <taxon>Neoarthrinium</taxon>
    </lineage>
</organism>
<dbReference type="InterPro" id="IPR050797">
    <property type="entry name" value="Carb_Metab_Trans_Reg"/>
</dbReference>
<feature type="region of interest" description="Disordered" evidence="2">
    <location>
        <begin position="396"/>
        <end position="421"/>
    </location>
</feature>
<proteinExistence type="predicted"/>
<protein>
    <recommendedName>
        <fullName evidence="3">Zn(2)-C6 fungal-type domain-containing protein</fullName>
    </recommendedName>
</protein>
<gene>
    <name evidence="4" type="ORF">JX265_009529</name>
</gene>
<keyword evidence="5" id="KW-1185">Reference proteome</keyword>
<sequence>MRLGHYRRSCDRCHDQKLRCRRDDNEQSCQRCQRAKAKCTVSGVPQGPRAANSAFAGQGSVAVLSDADQEIAETMALASANTTDHRLPRTPKSHQGLLPDLAMGRQALGLDFSFADAPLHESDLSWDSMIHSAFPVGTSSESSIVSSVTNAQSNTMGMSTYGGGLGSMFHHKEFTDGSLLAATTPQSLDMPSFSPPASDLASGRTAAAERNQAMISRGVRQLSDLSLELYSFASLMPPASAWDRPGEYSPLEGKEFALDRVLKISQLFIETLDRLFPKSHKNDDDVTVEPPSLDQPCQLIVLSSYLRIIEIYHNILEHVAACARLKRSTANSIPNSNSNSVPSNRFMHLPSLAIGSFTMESSTTTQVLVLVQVIEIMMTRSRYLIQFMVNAGKDGDATSMEGDSERERRPTAGEASLEGLKSTEDATLAMVEQVRGLLFELVLSRS</sequence>
<comment type="caution">
    <text evidence="4">The sequence shown here is derived from an EMBL/GenBank/DDBJ whole genome shotgun (WGS) entry which is preliminary data.</text>
</comment>
<dbReference type="GO" id="GO:0000981">
    <property type="term" value="F:DNA-binding transcription factor activity, RNA polymerase II-specific"/>
    <property type="evidence" value="ECO:0007669"/>
    <property type="project" value="InterPro"/>
</dbReference>
<dbReference type="PANTHER" id="PTHR31668:SF30">
    <property type="entry name" value="ZN(II)2CYS6 TRANSCRIPTION FACTOR (EUROFUNG)"/>
    <property type="match status" value="1"/>
</dbReference>
<dbReference type="Gene3D" id="4.10.240.10">
    <property type="entry name" value="Zn(2)-C6 fungal-type DNA-binding domain"/>
    <property type="match status" value="1"/>
</dbReference>
<evidence type="ECO:0000259" key="3">
    <source>
        <dbReference type="PROSITE" id="PS50048"/>
    </source>
</evidence>
<dbReference type="EMBL" id="JAFIMR010000029">
    <property type="protein sequence ID" value="KAI1861562.1"/>
    <property type="molecule type" value="Genomic_DNA"/>
</dbReference>
<reference evidence="4" key="1">
    <citation type="submission" date="2021-03" db="EMBL/GenBank/DDBJ databases">
        <title>Revisited historic fungal species revealed as producer of novel bioactive compounds through whole genome sequencing and comparative genomics.</title>
        <authorList>
            <person name="Vignolle G.A."/>
            <person name="Hochenegger N."/>
            <person name="Mach R.L."/>
            <person name="Mach-Aigner A.R."/>
            <person name="Javad Rahimi M."/>
            <person name="Salim K.A."/>
            <person name="Chan C.M."/>
            <person name="Lim L.B.L."/>
            <person name="Cai F."/>
            <person name="Druzhinina I.S."/>
            <person name="U'Ren J.M."/>
            <person name="Derntl C."/>
        </authorList>
    </citation>
    <scope>NUCLEOTIDE SEQUENCE</scope>
    <source>
        <strain evidence="4">TUCIM 5799</strain>
    </source>
</reference>
<feature type="domain" description="Zn(2)-C6 fungal-type" evidence="3">
    <location>
        <begin position="9"/>
        <end position="41"/>
    </location>
</feature>
<dbReference type="PROSITE" id="PS50048">
    <property type="entry name" value="ZN2_CY6_FUNGAL_2"/>
    <property type="match status" value="1"/>
</dbReference>
<dbReference type="AlphaFoldDB" id="A0A9P9WG42"/>
<dbReference type="InterPro" id="IPR001138">
    <property type="entry name" value="Zn2Cys6_DnaBD"/>
</dbReference>
<dbReference type="Proteomes" id="UP000829685">
    <property type="component" value="Unassembled WGS sequence"/>
</dbReference>
<evidence type="ECO:0000256" key="2">
    <source>
        <dbReference type="SAM" id="MobiDB-lite"/>
    </source>
</evidence>
<dbReference type="SUPFAM" id="SSF57701">
    <property type="entry name" value="Zn2/Cys6 DNA-binding domain"/>
    <property type="match status" value="1"/>
</dbReference>
<dbReference type="PANTHER" id="PTHR31668">
    <property type="entry name" value="GLUCOSE TRANSPORT TRANSCRIPTION REGULATOR RGT1-RELATED-RELATED"/>
    <property type="match status" value="1"/>
</dbReference>
<dbReference type="InterPro" id="IPR036864">
    <property type="entry name" value="Zn2-C6_fun-type_DNA-bd_sf"/>
</dbReference>
<evidence type="ECO:0000313" key="4">
    <source>
        <dbReference type="EMBL" id="KAI1861562.1"/>
    </source>
</evidence>
<accession>A0A9P9WG42</accession>